<name>A0A9W6VLM9_9ACTN</name>
<evidence type="ECO:0000313" key="3">
    <source>
        <dbReference type="Proteomes" id="UP001165135"/>
    </source>
</evidence>
<feature type="compositionally biased region" description="Low complexity" evidence="1">
    <location>
        <begin position="172"/>
        <end position="183"/>
    </location>
</feature>
<feature type="compositionally biased region" description="Low complexity" evidence="1">
    <location>
        <begin position="295"/>
        <end position="314"/>
    </location>
</feature>
<feature type="compositionally biased region" description="Pro residues" evidence="1">
    <location>
        <begin position="9"/>
        <end position="26"/>
    </location>
</feature>
<comment type="caution">
    <text evidence="2">The sequence shown here is derived from an EMBL/GenBank/DDBJ whole genome shotgun (WGS) entry which is preliminary data.</text>
</comment>
<feature type="region of interest" description="Disordered" evidence="1">
    <location>
        <begin position="1"/>
        <end position="403"/>
    </location>
</feature>
<sequence>MSGHDETFLPPPEGEAKLPPQPPTDAPPHFGQGSATRPSVVFQTADAWPGTPDFSGSSAASDAEETMTPPFPRPGAPTPDAHQPTPSPQPAQDPSPQNPAPSTPPPGFSASANGGSDPGHAPGPYGTTPPPGFPGDANGSGAPYGATPPPGAPRDANGPGAPYGATPPPGTPGDANGSSTPYGATPPPGTPGDANGSSTPYGATPPPGTPGDANGSSTPYGATPPPGTPGDANGSSTPYGATPPPGFPGAAGESGRTPPQEPPVPEAERTVTDEPYPAPDDLPEAERTVADDVLPPGSASEATSAASSAAEAGETGAGPAGGQRTLAVLKIPADGETTTAPGPELEPDAILPPGIPPQAPPEPPHDPHVTTTGPIPRLGSGASFPGGPGMHPPQGGGAGGSSGARRALLVAGGLVAALVLGGGGALAVTQLSGGTVKEHKVADSQPPPTPTQVRPTPTPTPSKTKSKHKPKHVPIDIRDEKTDPKPLTVGEVFPSSTLTLAGGKFTRAKAVVNDHCSLAANGPFATELTRQHCRRIVRATFVSKDKKVAVTTGIAVMPTDAAAKAVLKVQDPAHYEWFRGMKATGAPKIDHAGGFAASTVRGRYICYSYATYVDGHKPAADDDTLKKAGTAFRDSTARPIERRDKH</sequence>
<dbReference type="Proteomes" id="UP001165135">
    <property type="component" value="Unassembled WGS sequence"/>
</dbReference>
<proteinExistence type="predicted"/>
<feature type="compositionally biased region" description="Pro residues" evidence="1">
    <location>
        <begin position="353"/>
        <end position="362"/>
    </location>
</feature>
<feature type="compositionally biased region" description="Gly residues" evidence="1">
    <location>
        <begin position="384"/>
        <end position="402"/>
    </location>
</feature>
<feature type="region of interest" description="Disordered" evidence="1">
    <location>
        <begin position="623"/>
        <end position="646"/>
    </location>
</feature>
<feature type="compositionally biased region" description="Basic and acidic residues" evidence="1">
    <location>
        <begin position="635"/>
        <end position="646"/>
    </location>
</feature>
<evidence type="ECO:0000313" key="2">
    <source>
        <dbReference type="EMBL" id="GLY76643.1"/>
    </source>
</evidence>
<feature type="compositionally biased region" description="Basic and acidic residues" evidence="1">
    <location>
        <begin position="473"/>
        <end position="484"/>
    </location>
</feature>
<dbReference type="EMBL" id="BSTJ01000006">
    <property type="protein sequence ID" value="GLY76643.1"/>
    <property type="molecule type" value="Genomic_DNA"/>
</dbReference>
<feature type="compositionally biased region" description="Pro residues" evidence="1">
    <location>
        <begin position="85"/>
        <end position="107"/>
    </location>
</feature>
<evidence type="ECO:0000256" key="1">
    <source>
        <dbReference type="SAM" id="MobiDB-lite"/>
    </source>
</evidence>
<dbReference type="AlphaFoldDB" id="A0A9W6VLM9"/>
<feature type="region of interest" description="Disordered" evidence="1">
    <location>
        <begin position="437"/>
        <end position="488"/>
    </location>
</feature>
<feature type="compositionally biased region" description="Pro residues" evidence="1">
    <location>
        <begin position="445"/>
        <end position="460"/>
    </location>
</feature>
<gene>
    <name evidence="2" type="ORF">Airi01_049100</name>
</gene>
<accession>A0A9W6VLM9</accession>
<organism evidence="2 3">
    <name type="scientific">Actinoallomurus iriomotensis</name>
    <dbReference type="NCBI Taxonomy" id="478107"/>
    <lineage>
        <taxon>Bacteria</taxon>
        <taxon>Bacillati</taxon>
        <taxon>Actinomycetota</taxon>
        <taxon>Actinomycetes</taxon>
        <taxon>Streptosporangiales</taxon>
        <taxon>Thermomonosporaceae</taxon>
        <taxon>Actinoallomurus</taxon>
    </lineage>
</organism>
<protein>
    <submittedName>
        <fullName evidence="2">Uncharacterized protein</fullName>
    </submittedName>
</protein>
<reference evidence="2" key="1">
    <citation type="submission" date="2023-03" db="EMBL/GenBank/DDBJ databases">
        <title>Actinoallomurus iriomotensis NBRC 103681.</title>
        <authorList>
            <person name="Ichikawa N."/>
            <person name="Sato H."/>
            <person name="Tonouchi N."/>
        </authorList>
    </citation>
    <scope>NUCLEOTIDE SEQUENCE</scope>
    <source>
        <strain evidence="2">NBRC 103681</strain>
    </source>
</reference>